<dbReference type="GO" id="GO:0043335">
    <property type="term" value="P:protein unfolding"/>
    <property type="evidence" value="ECO:0007669"/>
    <property type="project" value="TreeGrafter"/>
</dbReference>
<feature type="domain" description="Trigger factor ribosome-binding bacterial" evidence="1">
    <location>
        <begin position="4"/>
        <end position="149"/>
    </location>
</feature>
<sequence length="454" mass="52510">MATITRENIGQLNDKLTVNLSKEDYMPSFEKSLKSYAKNANIPGFRKGMVPSSLVKKMYGQSVFTDEVLRTVEKELNNYVANEKLDILAQPIPFENDSRQLDMNNAGDYAFAFEIGLKPDININPGELKGTFYKIQVEDNVVEDEVNRLRSRYGKMTEPETVSNEEDVLNVKFAEADAEGNAIEGGIEKDNSLLVKYFTPAVREQLMGKKKDDTVLIQLNKAFEDKERDFIMEDLGLDKADAAATEKFFNLTITKIGFVEKAELNEEFFKGIYPEGNVTNEEEFRNAVKADIQKYYDAQSSNQLQDQLYHHLIDHVQVEFPEKFLKRWLEVSSEKAKTPEEAEKELPTFLNQLKWTLISSKLINENAITVERDEVKDYAIRQISSYMQGQSLGDMPWLDEYANRMLNDQKFVEETYMRLQTEKLFKLLEEKANKTEEPISLEEFEKKVHDHHHH</sequence>
<dbReference type="Gene3D" id="1.10.3120.10">
    <property type="entry name" value="Trigger factor, C-terminal domain"/>
    <property type="match status" value="1"/>
</dbReference>
<dbReference type="GO" id="GO:0043022">
    <property type="term" value="F:ribosome binding"/>
    <property type="evidence" value="ECO:0007669"/>
    <property type="project" value="TreeGrafter"/>
</dbReference>
<dbReference type="AlphaFoldDB" id="A0A1I5VQ25"/>
<dbReference type="RefSeq" id="WP_090657854.1">
    <property type="nucleotide sequence ID" value="NZ_FOXQ01000005.1"/>
</dbReference>
<evidence type="ECO:0000313" key="2">
    <source>
        <dbReference type="EMBL" id="SFQ09096.1"/>
    </source>
</evidence>
<dbReference type="PIRSF" id="PIRSF003095">
    <property type="entry name" value="Trigger_factor"/>
    <property type="match status" value="1"/>
</dbReference>
<evidence type="ECO:0000259" key="1">
    <source>
        <dbReference type="Pfam" id="PF05697"/>
    </source>
</evidence>
<dbReference type="InterPro" id="IPR037041">
    <property type="entry name" value="Trigger_fac_C_sf"/>
</dbReference>
<dbReference type="InterPro" id="IPR036611">
    <property type="entry name" value="Trigger_fac_ribosome-bd_sf"/>
</dbReference>
<dbReference type="PANTHER" id="PTHR30560:SF3">
    <property type="entry name" value="TRIGGER FACTOR-LIKE PROTEIN TIG, CHLOROPLASTIC"/>
    <property type="match status" value="1"/>
</dbReference>
<dbReference type="SUPFAM" id="SSF102735">
    <property type="entry name" value="Trigger factor ribosome-binding domain"/>
    <property type="match status" value="1"/>
</dbReference>
<dbReference type="SUPFAM" id="SSF109998">
    <property type="entry name" value="Triger factor/SurA peptide-binding domain-like"/>
    <property type="match status" value="1"/>
</dbReference>
<dbReference type="GO" id="GO:0003755">
    <property type="term" value="F:peptidyl-prolyl cis-trans isomerase activity"/>
    <property type="evidence" value="ECO:0007669"/>
    <property type="project" value="TreeGrafter"/>
</dbReference>
<keyword evidence="3" id="KW-1185">Reference proteome</keyword>
<dbReference type="STRING" id="1465490.SAMN05444277_105102"/>
<dbReference type="NCBIfam" id="TIGR00115">
    <property type="entry name" value="tig"/>
    <property type="match status" value="1"/>
</dbReference>
<dbReference type="Proteomes" id="UP000199031">
    <property type="component" value="Unassembled WGS sequence"/>
</dbReference>
<accession>A0A1I5VQ25</accession>
<dbReference type="EMBL" id="FOXQ01000005">
    <property type="protein sequence ID" value="SFQ09096.1"/>
    <property type="molecule type" value="Genomic_DNA"/>
</dbReference>
<dbReference type="PANTHER" id="PTHR30560">
    <property type="entry name" value="TRIGGER FACTOR CHAPERONE AND PEPTIDYL-PROLYL CIS/TRANS ISOMERASE"/>
    <property type="match status" value="1"/>
</dbReference>
<reference evidence="2 3" key="1">
    <citation type="submission" date="2016-10" db="EMBL/GenBank/DDBJ databases">
        <authorList>
            <person name="de Groot N.N."/>
        </authorList>
    </citation>
    <scope>NUCLEOTIDE SEQUENCE [LARGE SCALE GENOMIC DNA]</scope>
    <source>
        <strain evidence="2 3">DSM 28286</strain>
    </source>
</reference>
<gene>
    <name evidence="2" type="ORF">SAMN05444277_105102</name>
</gene>
<dbReference type="Gene3D" id="3.30.70.1050">
    <property type="entry name" value="Trigger factor ribosome-binding domain"/>
    <property type="match status" value="1"/>
</dbReference>
<evidence type="ECO:0000313" key="3">
    <source>
        <dbReference type="Proteomes" id="UP000199031"/>
    </source>
</evidence>
<dbReference type="GO" id="GO:0015031">
    <property type="term" value="P:protein transport"/>
    <property type="evidence" value="ECO:0007669"/>
    <property type="project" value="InterPro"/>
</dbReference>
<organism evidence="2 3">
    <name type="scientific">Parafilimonas terrae</name>
    <dbReference type="NCBI Taxonomy" id="1465490"/>
    <lineage>
        <taxon>Bacteria</taxon>
        <taxon>Pseudomonadati</taxon>
        <taxon>Bacteroidota</taxon>
        <taxon>Chitinophagia</taxon>
        <taxon>Chitinophagales</taxon>
        <taxon>Chitinophagaceae</taxon>
        <taxon>Parafilimonas</taxon>
    </lineage>
</organism>
<dbReference type="OrthoDB" id="9767721at2"/>
<dbReference type="InterPro" id="IPR008881">
    <property type="entry name" value="Trigger_fac_ribosome-bd_bac"/>
</dbReference>
<protein>
    <submittedName>
        <fullName evidence="2">Trigger factor</fullName>
    </submittedName>
</protein>
<dbReference type="InterPro" id="IPR005215">
    <property type="entry name" value="Trig_fac"/>
</dbReference>
<dbReference type="GO" id="GO:0051083">
    <property type="term" value="P:'de novo' cotranslational protein folding"/>
    <property type="evidence" value="ECO:0007669"/>
    <property type="project" value="TreeGrafter"/>
</dbReference>
<dbReference type="InterPro" id="IPR027304">
    <property type="entry name" value="Trigger_fact/SurA_dom_sf"/>
</dbReference>
<dbReference type="GO" id="GO:0044183">
    <property type="term" value="F:protein folding chaperone"/>
    <property type="evidence" value="ECO:0007669"/>
    <property type="project" value="TreeGrafter"/>
</dbReference>
<proteinExistence type="predicted"/>
<name>A0A1I5VQ25_9BACT</name>
<dbReference type="Pfam" id="PF05697">
    <property type="entry name" value="Trigger_N"/>
    <property type="match status" value="1"/>
</dbReference>